<reference evidence="1 2" key="1">
    <citation type="submission" date="2017-11" db="EMBL/GenBank/DDBJ databases">
        <title>Bradyrhizobium forestalis sp. nov., an efficient nitrogen-fixing bacterium isolated from nodules of forest legume species in the Amazon.</title>
        <authorList>
            <person name="Costa E.M."/>
            <person name="Guimaraes A."/>
            <person name="Carvalho T.S."/>
            <person name="Rodrigues T.L."/>
            <person name="Ribeiro P.R.A."/>
            <person name="Lebbe L."/>
            <person name="Willems A."/>
            <person name="Moreira F.M.S."/>
        </authorList>
    </citation>
    <scope>NUCLEOTIDE SEQUENCE [LARGE SCALE GENOMIC DNA]</scope>
    <source>
        <strain evidence="1 2">INPA54B</strain>
    </source>
</reference>
<dbReference type="PANTHER" id="PTHR40278:SF1">
    <property type="entry name" value="DNA UTILIZATION PROTEIN HOFN"/>
    <property type="match status" value="1"/>
</dbReference>
<gene>
    <name evidence="1" type="ORF">CVM73_21760</name>
</gene>
<proteinExistence type="predicted"/>
<keyword evidence="2" id="KW-1185">Reference proteome</keyword>
<dbReference type="PANTHER" id="PTHR40278">
    <property type="entry name" value="DNA UTILIZATION PROTEIN HOFN"/>
    <property type="match status" value="1"/>
</dbReference>
<dbReference type="Proteomes" id="UP000231194">
    <property type="component" value="Unassembled WGS sequence"/>
</dbReference>
<dbReference type="InterPro" id="IPR007813">
    <property type="entry name" value="PilN"/>
</dbReference>
<protein>
    <submittedName>
        <fullName evidence="1">Pilus assembly protein PilN</fullName>
    </submittedName>
</protein>
<sequence>MSRIVYCRGTTPSTAPLEGPCEMSSLDSLRAILDAWTGTVAGTIVAALERVAAPRVVRLVETDAGAFALEAARSENAPKEIVFENGKFASADLAQIVRGSRVEIVLRPSRFLFRPLELPARAADFLDGIVRAQIDRLTPWSASEAVFGCSAPVAHGSDGITTEIAAAPRKLAVSYVEAVSPFHPSAVAIATEVAAGGRIKVFEQRSRGAADPVRLSRVLQAVLALAAVAAVIGSVAASYLADSLGAQERELERQIAQRRAALRGSETGERSPLALLERRKYETPASVIVLESLSRVLPDHTYVTELHLSGNKLQIGGITRDAPSLIPLIEQSQHFTRATFYAPTTRSSSDPGERFHIEAQIEPRNVP</sequence>
<dbReference type="EMBL" id="PGVG01000018">
    <property type="protein sequence ID" value="PJG53266.1"/>
    <property type="molecule type" value="Genomic_DNA"/>
</dbReference>
<organism evidence="1 2">
    <name type="scientific">Bradyrhizobium forestalis</name>
    <dbReference type="NCBI Taxonomy" id="1419263"/>
    <lineage>
        <taxon>Bacteria</taxon>
        <taxon>Pseudomonadati</taxon>
        <taxon>Pseudomonadota</taxon>
        <taxon>Alphaproteobacteria</taxon>
        <taxon>Hyphomicrobiales</taxon>
        <taxon>Nitrobacteraceae</taxon>
        <taxon>Bradyrhizobium</taxon>
    </lineage>
</organism>
<comment type="caution">
    <text evidence="1">The sequence shown here is derived from an EMBL/GenBank/DDBJ whole genome shotgun (WGS) entry which is preliminary data.</text>
</comment>
<accession>A0A2M8R621</accession>
<dbReference type="InterPro" id="IPR052534">
    <property type="entry name" value="Extracell_DNA_Util/SecSys_Comp"/>
</dbReference>
<dbReference type="AlphaFoldDB" id="A0A2M8R621"/>
<name>A0A2M8R621_9BRAD</name>
<evidence type="ECO:0000313" key="2">
    <source>
        <dbReference type="Proteomes" id="UP000231194"/>
    </source>
</evidence>
<dbReference type="Pfam" id="PF05137">
    <property type="entry name" value="PilN"/>
    <property type="match status" value="1"/>
</dbReference>
<evidence type="ECO:0000313" key="1">
    <source>
        <dbReference type="EMBL" id="PJG53266.1"/>
    </source>
</evidence>